<reference evidence="2 3" key="1">
    <citation type="submission" date="2016-05" db="EMBL/GenBank/DDBJ databases">
        <title>Whole genome sequencing of Tetragenococcus halophilus subsp. halophilus NISL 7118.</title>
        <authorList>
            <person name="Shiwa Y."/>
            <person name="Nishimura I."/>
            <person name="Yoshikawa H."/>
            <person name="Koyama Y."/>
            <person name="Oguma T."/>
        </authorList>
    </citation>
    <scope>NUCLEOTIDE SEQUENCE [LARGE SCALE GENOMIC DNA]</scope>
    <source>
        <strain evidence="2 3">NISL 7118</strain>
    </source>
</reference>
<dbReference type="Pfam" id="PF04020">
    <property type="entry name" value="Phage_holin_4_2"/>
    <property type="match status" value="1"/>
</dbReference>
<keyword evidence="1" id="KW-0812">Transmembrane</keyword>
<name>A0A2H6DP61_TETHA</name>
<evidence type="ECO:0000313" key="2">
    <source>
        <dbReference type="EMBL" id="GBD68652.1"/>
    </source>
</evidence>
<comment type="caution">
    <text evidence="2">The sequence shown here is derived from an EMBL/GenBank/DDBJ whole genome shotgun (WGS) entry which is preliminary data.</text>
</comment>
<evidence type="ECO:0008006" key="4">
    <source>
        <dbReference type="Google" id="ProtNLM"/>
    </source>
</evidence>
<proteinExistence type="predicted"/>
<organism evidence="2 3">
    <name type="scientific">Tetragenococcus halophilus subsp. halophilus</name>
    <dbReference type="NCBI Taxonomy" id="1513897"/>
    <lineage>
        <taxon>Bacteria</taxon>
        <taxon>Bacillati</taxon>
        <taxon>Bacillota</taxon>
        <taxon>Bacilli</taxon>
        <taxon>Lactobacillales</taxon>
        <taxon>Enterococcaceae</taxon>
        <taxon>Tetragenococcus</taxon>
    </lineage>
</organism>
<dbReference type="Proteomes" id="UP000236214">
    <property type="component" value="Unassembled WGS sequence"/>
</dbReference>
<dbReference type="RefSeq" id="WP_014125101.1">
    <property type="nucleotide sequence ID" value="NZ_BDDZ01000065.1"/>
</dbReference>
<dbReference type="AlphaFoldDB" id="A0A2H6DP61"/>
<protein>
    <recommendedName>
        <fullName evidence="4">Phage holin family protein</fullName>
    </recommendedName>
</protein>
<feature type="transmembrane region" description="Helical" evidence="1">
    <location>
        <begin position="30"/>
        <end position="47"/>
    </location>
</feature>
<keyword evidence="3" id="KW-1185">Reference proteome</keyword>
<accession>A0A2H6DP61</accession>
<dbReference type="InterPro" id="IPR007165">
    <property type="entry name" value="Phage_holin_4_2"/>
</dbReference>
<dbReference type="PANTHER" id="PTHR37309:SF1">
    <property type="entry name" value="SLR0284 PROTEIN"/>
    <property type="match status" value="1"/>
</dbReference>
<sequence>MSYFERLIVNMLTFISLSVLLPQMVHVQSFLTALLASFVLSILNLLIKPILTLLSLPLTILTMGLFSFLINAVMLQMTSSLVGSDNFGFSSFGASLLVAVIMSVVNLIVTDHNMRKYVK</sequence>
<feature type="transmembrane region" description="Helical" evidence="1">
    <location>
        <begin position="7"/>
        <end position="24"/>
    </location>
</feature>
<evidence type="ECO:0000256" key="1">
    <source>
        <dbReference type="SAM" id="Phobius"/>
    </source>
</evidence>
<keyword evidence="1" id="KW-1133">Transmembrane helix</keyword>
<evidence type="ECO:0000313" key="3">
    <source>
        <dbReference type="Proteomes" id="UP000236214"/>
    </source>
</evidence>
<keyword evidence="1" id="KW-0472">Membrane</keyword>
<feature type="transmembrane region" description="Helical" evidence="1">
    <location>
        <begin position="54"/>
        <end position="75"/>
    </location>
</feature>
<feature type="transmembrane region" description="Helical" evidence="1">
    <location>
        <begin position="87"/>
        <end position="109"/>
    </location>
</feature>
<gene>
    <name evidence="2" type="ORF">TEHN7118_1458</name>
</gene>
<dbReference type="EMBL" id="BDEC01000059">
    <property type="protein sequence ID" value="GBD68652.1"/>
    <property type="molecule type" value="Genomic_DNA"/>
</dbReference>
<dbReference type="PANTHER" id="PTHR37309">
    <property type="entry name" value="SLR0284 PROTEIN"/>
    <property type="match status" value="1"/>
</dbReference>